<keyword evidence="3" id="KW-1185">Reference proteome</keyword>
<proteinExistence type="predicted"/>
<evidence type="ECO:0000256" key="1">
    <source>
        <dbReference type="SAM" id="Phobius"/>
    </source>
</evidence>
<dbReference type="EMBL" id="BAAAEW010000047">
    <property type="protein sequence ID" value="GAA0768634.1"/>
    <property type="molecule type" value="Genomic_DNA"/>
</dbReference>
<keyword evidence="1" id="KW-0472">Membrane</keyword>
<sequence>MNTWLVLLLVGMLVGHAAWVTRIVLGNSALERQQKLAQCLLVWLLPPLSALAVHLINWGLAREPGGRGVVSSVEPQMDQGVSPPVLD</sequence>
<keyword evidence="1" id="KW-1133">Transmembrane helix</keyword>
<reference evidence="3" key="1">
    <citation type="journal article" date="2019" name="Int. J. Syst. Evol. Microbiol.">
        <title>The Global Catalogue of Microorganisms (GCM) 10K type strain sequencing project: providing services to taxonomists for standard genome sequencing and annotation.</title>
        <authorList>
            <consortium name="The Broad Institute Genomics Platform"/>
            <consortium name="The Broad Institute Genome Sequencing Center for Infectious Disease"/>
            <person name="Wu L."/>
            <person name="Ma J."/>
        </authorList>
    </citation>
    <scope>NUCLEOTIDE SEQUENCE [LARGE SCALE GENOMIC DNA]</scope>
    <source>
        <strain evidence="3">JCM 15503</strain>
    </source>
</reference>
<evidence type="ECO:0008006" key="4">
    <source>
        <dbReference type="Google" id="ProtNLM"/>
    </source>
</evidence>
<evidence type="ECO:0000313" key="2">
    <source>
        <dbReference type="EMBL" id="GAA0768634.1"/>
    </source>
</evidence>
<feature type="transmembrane region" description="Helical" evidence="1">
    <location>
        <begin position="41"/>
        <end position="60"/>
    </location>
</feature>
<protein>
    <recommendedName>
        <fullName evidence="4">Cardiolipin synthase N-terminal domain-containing protein</fullName>
    </recommendedName>
</protein>
<dbReference type="RefSeq" id="WP_141290532.1">
    <property type="nucleotide sequence ID" value="NZ_BAAAEW010000047.1"/>
</dbReference>
<gene>
    <name evidence="2" type="ORF">GCM10009107_58640</name>
</gene>
<keyword evidence="1" id="KW-0812">Transmembrane</keyword>
<organism evidence="2 3">
    <name type="scientific">Ideonella azotifigens</name>
    <dbReference type="NCBI Taxonomy" id="513160"/>
    <lineage>
        <taxon>Bacteria</taxon>
        <taxon>Pseudomonadati</taxon>
        <taxon>Pseudomonadota</taxon>
        <taxon>Betaproteobacteria</taxon>
        <taxon>Burkholderiales</taxon>
        <taxon>Sphaerotilaceae</taxon>
        <taxon>Ideonella</taxon>
    </lineage>
</organism>
<comment type="caution">
    <text evidence="2">The sequence shown here is derived from an EMBL/GenBank/DDBJ whole genome shotgun (WGS) entry which is preliminary data.</text>
</comment>
<name>A0ABP3VX95_9BURK</name>
<evidence type="ECO:0000313" key="3">
    <source>
        <dbReference type="Proteomes" id="UP001500279"/>
    </source>
</evidence>
<accession>A0ABP3VX95</accession>
<dbReference type="Proteomes" id="UP001500279">
    <property type="component" value="Unassembled WGS sequence"/>
</dbReference>